<feature type="transmembrane region" description="Helical" evidence="2">
    <location>
        <begin position="7"/>
        <end position="28"/>
    </location>
</feature>
<dbReference type="Pfam" id="PF04306">
    <property type="entry name" value="DUF456"/>
    <property type="match status" value="1"/>
</dbReference>
<feature type="region of interest" description="Disordered" evidence="1">
    <location>
        <begin position="133"/>
        <end position="155"/>
    </location>
</feature>
<keyword evidence="2" id="KW-0472">Membrane</keyword>
<dbReference type="EMBL" id="CADCUZ010000081">
    <property type="protein sequence ID" value="CAA9418930.1"/>
    <property type="molecule type" value="Genomic_DNA"/>
</dbReference>
<name>A0A6J4PKI9_9ACTN</name>
<proteinExistence type="predicted"/>
<dbReference type="AlphaFoldDB" id="A0A6J4PKI9"/>
<evidence type="ECO:0000256" key="1">
    <source>
        <dbReference type="SAM" id="MobiDB-lite"/>
    </source>
</evidence>
<accession>A0A6J4PKI9</accession>
<feature type="transmembrane region" description="Helical" evidence="2">
    <location>
        <begin position="165"/>
        <end position="191"/>
    </location>
</feature>
<dbReference type="PANTHER" id="PTHR39165:SF1">
    <property type="entry name" value="DUF456 DOMAIN-CONTAINING PROTEIN"/>
    <property type="match status" value="1"/>
</dbReference>
<sequence>MAQSEPILWITLAVMLVGLLGSVLPALPGVPLIFLSALAYSFLTDFEFVGTLVLAVLFVFALLAFVADFVGTAYGARRFGASNWGTAGGAVGGLVGALAGALFFGVGALFGLVLGSVGGVFLGEYLRRRRQGAQSSAGTEHPRVQPARSDRGDWRRTGRAAGGVFVGYLLSAATQGVLGVASVVVFILALIY</sequence>
<dbReference type="InterPro" id="IPR007403">
    <property type="entry name" value="DUF456"/>
</dbReference>
<protein>
    <submittedName>
        <fullName evidence="3">Probable membrane protein NMA1128</fullName>
    </submittedName>
</protein>
<keyword evidence="2" id="KW-1133">Transmembrane helix</keyword>
<feature type="transmembrane region" description="Helical" evidence="2">
    <location>
        <begin position="109"/>
        <end position="126"/>
    </location>
</feature>
<reference evidence="3" key="1">
    <citation type="submission" date="2020-02" db="EMBL/GenBank/DDBJ databases">
        <authorList>
            <person name="Meier V. D."/>
        </authorList>
    </citation>
    <scope>NUCLEOTIDE SEQUENCE</scope>
    <source>
        <strain evidence="3">AVDCRST_MAG55</strain>
    </source>
</reference>
<evidence type="ECO:0000313" key="3">
    <source>
        <dbReference type="EMBL" id="CAA9418930.1"/>
    </source>
</evidence>
<feature type="transmembrane region" description="Helical" evidence="2">
    <location>
        <begin position="83"/>
        <end position="103"/>
    </location>
</feature>
<gene>
    <name evidence="3" type="ORF">AVDCRST_MAG55-1852</name>
</gene>
<organism evidence="3">
    <name type="scientific">uncultured Rubrobacteraceae bacterium</name>
    <dbReference type="NCBI Taxonomy" id="349277"/>
    <lineage>
        <taxon>Bacteria</taxon>
        <taxon>Bacillati</taxon>
        <taxon>Actinomycetota</taxon>
        <taxon>Rubrobacteria</taxon>
        <taxon>Rubrobacterales</taxon>
        <taxon>Rubrobacteraceae</taxon>
        <taxon>environmental samples</taxon>
    </lineage>
</organism>
<dbReference type="PANTHER" id="PTHR39165">
    <property type="entry name" value="IG HYPOTHETICAL 17883"/>
    <property type="match status" value="1"/>
</dbReference>
<feature type="transmembrane region" description="Helical" evidence="2">
    <location>
        <begin position="48"/>
        <end position="71"/>
    </location>
</feature>
<evidence type="ECO:0000256" key="2">
    <source>
        <dbReference type="SAM" id="Phobius"/>
    </source>
</evidence>
<feature type="compositionally biased region" description="Basic and acidic residues" evidence="1">
    <location>
        <begin position="140"/>
        <end position="155"/>
    </location>
</feature>
<keyword evidence="2" id="KW-0812">Transmembrane</keyword>